<name>A0A0X3P7N0_SCHSO</name>
<feature type="compositionally biased region" description="Acidic residues" evidence="4">
    <location>
        <begin position="455"/>
        <end position="487"/>
    </location>
</feature>
<dbReference type="PANTHER" id="PTHR12756:SF11">
    <property type="entry name" value="CYTOSOLIC CARBOXYPEPTIDASE 1"/>
    <property type="match status" value="1"/>
</dbReference>
<dbReference type="GO" id="GO:0006508">
    <property type="term" value="P:proteolysis"/>
    <property type="evidence" value="ECO:0007669"/>
    <property type="project" value="InterPro"/>
</dbReference>
<dbReference type="GO" id="GO:0004181">
    <property type="term" value="F:metallocarboxypeptidase activity"/>
    <property type="evidence" value="ECO:0007669"/>
    <property type="project" value="InterPro"/>
</dbReference>
<dbReference type="Pfam" id="PF25571">
    <property type="entry name" value="TPR_CCP1_N"/>
    <property type="match status" value="1"/>
</dbReference>
<feature type="region of interest" description="Disordered" evidence="4">
    <location>
        <begin position="101"/>
        <end position="178"/>
    </location>
</feature>
<feature type="compositionally biased region" description="Polar residues" evidence="4">
    <location>
        <begin position="694"/>
        <end position="725"/>
    </location>
</feature>
<feature type="compositionally biased region" description="Polar residues" evidence="4">
    <location>
        <begin position="348"/>
        <end position="357"/>
    </location>
</feature>
<feature type="active site" description="Proton donor/acceptor" evidence="3">
    <location>
        <position position="1252"/>
    </location>
</feature>
<feature type="compositionally biased region" description="Low complexity" evidence="4">
    <location>
        <begin position="155"/>
        <end position="175"/>
    </location>
</feature>
<dbReference type="Pfam" id="PF18027">
    <property type="entry name" value="Pepdidase_M14_N"/>
    <property type="match status" value="1"/>
</dbReference>
<dbReference type="Gene3D" id="3.40.630.10">
    <property type="entry name" value="Zn peptidases"/>
    <property type="match status" value="1"/>
</dbReference>
<protein>
    <recommendedName>
        <fullName evidence="6">Peptidase M14 domain-containing protein</fullName>
    </recommendedName>
</protein>
<evidence type="ECO:0000256" key="1">
    <source>
        <dbReference type="ARBA" id="ARBA00001947"/>
    </source>
</evidence>
<keyword evidence="5" id="KW-1133">Transmembrane helix</keyword>
<accession>A0A0X3P7N0</accession>
<evidence type="ECO:0000259" key="6">
    <source>
        <dbReference type="PROSITE" id="PS52035"/>
    </source>
</evidence>
<comment type="similarity">
    <text evidence="2 3">Belongs to the peptidase M14 family.</text>
</comment>
<reference evidence="7" key="1">
    <citation type="submission" date="2016-01" db="EMBL/GenBank/DDBJ databases">
        <title>Reference transcriptome for the parasite Schistocephalus solidus: insights into the molecular evolution of parasitism.</title>
        <authorList>
            <person name="Hebert F.O."/>
            <person name="Grambauer S."/>
            <person name="Barber I."/>
            <person name="Landry C.R."/>
            <person name="Aubin-Horth N."/>
        </authorList>
    </citation>
    <scope>NUCLEOTIDE SEQUENCE</scope>
</reference>
<feature type="compositionally biased region" description="Acidic residues" evidence="4">
    <location>
        <begin position="1379"/>
        <end position="1397"/>
    </location>
</feature>
<dbReference type="GO" id="GO:0008270">
    <property type="term" value="F:zinc ion binding"/>
    <property type="evidence" value="ECO:0007669"/>
    <property type="project" value="InterPro"/>
</dbReference>
<evidence type="ECO:0000256" key="2">
    <source>
        <dbReference type="ARBA" id="ARBA00005988"/>
    </source>
</evidence>
<feature type="compositionally biased region" description="Acidic residues" evidence="4">
    <location>
        <begin position="1406"/>
        <end position="1424"/>
    </location>
</feature>
<feature type="region of interest" description="Disordered" evidence="4">
    <location>
        <begin position="222"/>
        <end position="401"/>
    </location>
</feature>
<feature type="region of interest" description="Disordered" evidence="4">
    <location>
        <begin position="693"/>
        <end position="725"/>
    </location>
</feature>
<evidence type="ECO:0000313" key="7">
    <source>
        <dbReference type="EMBL" id="JAP47925.1"/>
    </source>
</evidence>
<feature type="non-terminal residue" evidence="7">
    <location>
        <position position="1"/>
    </location>
</feature>
<organism evidence="7">
    <name type="scientific">Schistocephalus solidus</name>
    <name type="common">Tapeworm</name>
    <dbReference type="NCBI Taxonomy" id="70667"/>
    <lineage>
        <taxon>Eukaryota</taxon>
        <taxon>Metazoa</taxon>
        <taxon>Spiralia</taxon>
        <taxon>Lophotrochozoa</taxon>
        <taxon>Platyhelminthes</taxon>
        <taxon>Cestoda</taxon>
        <taxon>Eucestoda</taxon>
        <taxon>Diphyllobothriidea</taxon>
        <taxon>Diphyllobothriidae</taxon>
        <taxon>Schistocephalus</taxon>
    </lineage>
</organism>
<feature type="compositionally biased region" description="Basic residues" evidence="4">
    <location>
        <begin position="507"/>
        <end position="517"/>
    </location>
</feature>
<keyword evidence="5" id="KW-0472">Membrane</keyword>
<dbReference type="InterPro" id="IPR050821">
    <property type="entry name" value="Cytosolic_carboxypeptidase"/>
</dbReference>
<comment type="cofactor">
    <cofactor evidence="1">
        <name>Zn(2+)</name>
        <dbReference type="ChEBI" id="CHEBI:29105"/>
    </cofactor>
</comment>
<feature type="compositionally biased region" description="Basic and acidic residues" evidence="4">
    <location>
        <begin position="488"/>
        <end position="499"/>
    </location>
</feature>
<dbReference type="Gene3D" id="2.60.40.3120">
    <property type="match status" value="1"/>
</dbReference>
<sequence length="1449" mass="159534">VKHNAQIIQLFLSTLLSLMKWKRNIARASMSGAVPVLLDLFLDVHRCDLRCRRIQIQLLSLSCLQHLTEFRSGRKAILAAGGLFALFAVCAGFVGPSPSAHGTAPAARPAIPASAPQPATPKPPSSGRRMGKHQAPPASLSQKPSAGKRSQAPLTTTSSFRDDSSTVSTTSPDVSAFSPRRASFTEAVLIKACILLRSCCPRIRLPIAQAQSVLHLQFFEEKEEPSAKKPPRPSSEQSDGSASTPVALEASTERAACSVDSTKPRRKNTLKAAAVEPLRAGSGRTVRAASTVKPPRSTRASACRSTKSLRRKSITETKRPPSSTVASNLTNESRAQTEKKASGGLPSVQRTTPSGSEISEDSRRSANMRRVRSTITNKGEEGSSKMIRRGSGSLLKNPSKTTFNTDVVKTVGGETNVSAHANHGPRRTTKLKNATVVRKKGHGGPKRRRTRCSSDESDGDDEEEEDEVDDEDVDDEDDDDEEEEEQDIEKGEERGHEDTAFGGVSVVRRKQNLRRDHRVGAAGRNCRRRRRPLSDGAFWLEDDSGGGGGSDGGFSHSSSSSSSSCATPYLSDTALETAPKLTLGELLSTHQQFFPEWRDLPSTGTMEALNLCFNDALVASTETFFERLITDTEAAMTAPEQYLIHARELQSVLDYSVPQSEKLVAYPDLICATGPPYKEPYFKHNLKVFEGPAETTSQPASLSASAKRSPRNIQSVNTSTNSEPCSMSNGVNPLISNPPGTLPFSLVGLQHAEILDDVRRLLDNDDIIDRVVYDLDDLILQATSAANADKGRPAPPSRDMSSGDYVTFMNSDEIIAGTFDAEKDSLEFESRFECGNLRKAIQVRQHEYDLILSPDVNTFSHTQWFYFRVSNIENNVRYRFNITNLEKPGSQFNAGMQPLVFSVCEAMEGRPYWLRGGENVKYYKNHFLRMASSAGVVGSRNYYTATFTIEFKHRGDVCYLAYHYPYSHSRLLTDLTRWQMRAREAEKKRHLTGQKNERDCGLYLKVQKLTNTLLANPLPLITVTEKGPWSESRATSFAASTTGSPTASSGEGKRQKPYIFLTGRVHPGETNASWVMRGLLERLTDPDDAEMQDLRRMFIFKIVPLLNPDGVICGNHRCSLAARDLNRQWINPSPTLHPTIYHTKCLINLLAETGNAPFIYIDCHGHSRQKDVFLYGCDPRESWKPSDYRRPKSASPAEPMDESFLELADVLDKIAPPFSRGACGFSICRVKESTGRVVLWRQFKVARSYTLEASYCGVTKDCWLDQTNELLGGVGDSEVAPAAQTASARLDISSSLGYLMGISRDEIVGAAASMETGHQIAPIHLESMGAHLCRAFVLLQTLEPRTPRAQPPVPTTTTRRSRERSLTARPVESRLLSSGDDEEGAMEEDNGEEEEEVMINYHFEVDSDEEDAGEEEDNDDDDEGLFNSSEGIMSAGERSLDVFGPGVPF</sequence>
<proteinExistence type="inferred from homology"/>
<dbReference type="PANTHER" id="PTHR12756">
    <property type="entry name" value="CYTOSOLIC CARBOXYPEPTIDASE"/>
    <property type="match status" value="1"/>
</dbReference>
<dbReference type="SUPFAM" id="SSF53187">
    <property type="entry name" value="Zn-dependent exopeptidases"/>
    <property type="match status" value="1"/>
</dbReference>
<feature type="region of interest" description="Disordered" evidence="4">
    <location>
        <begin position="415"/>
        <end position="567"/>
    </location>
</feature>
<feature type="compositionally biased region" description="Low complexity" evidence="4">
    <location>
        <begin position="1032"/>
        <end position="1049"/>
    </location>
</feature>
<dbReference type="PROSITE" id="PS52035">
    <property type="entry name" value="PEPTIDASE_M14"/>
    <property type="match status" value="1"/>
</dbReference>
<evidence type="ECO:0000256" key="3">
    <source>
        <dbReference type="PROSITE-ProRule" id="PRU01379"/>
    </source>
</evidence>
<dbReference type="Pfam" id="PF00246">
    <property type="entry name" value="Peptidase_M14"/>
    <property type="match status" value="1"/>
</dbReference>
<feature type="region of interest" description="Disordered" evidence="4">
    <location>
        <begin position="1345"/>
        <end position="1449"/>
    </location>
</feature>
<keyword evidence="5" id="KW-0812">Transmembrane</keyword>
<dbReference type="InterPro" id="IPR040626">
    <property type="entry name" value="Pepdidase_M14_N"/>
</dbReference>
<feature type="compositionally biased region" description="Low complexity" evidence="4">
    <location>
        <begin position="553"/>
        <end position="564"/>
    </location>
</feature>
<dbReference type="EMBL" id="GEEE01015300">
    <property type="protein sequence ID" value="JAP47925.1"/>
    <property type="molecule type" value="Transcribed_RNA"/>
</dbReference>
<feature type="compositionally biased region" description="Low complexity" evidence="4">
    <location>
        <begin position="104"/>
        <end position="117"/>
    </location>
</feature>
<feature type="compositionally biased region" description="Basic residues" evidence="4">
    <location>
        <begin position="437"/>
        <end position="451"/>
    </location>
</feature>
<feature type="compositionally biased region" description="Polar residues" evidence="4">
    <location>
        <begin position="320"/>
        <end position="334"/>
    </location>
</feature>
<feature type="region of interest" description="Disordered" evidence="4">
    <location>
        <begin position="1032"/>
        <end position="1053"/>
    </location>
</feature>
<feature type="domain" description="Peptidase M14" evidence="6">
    <location>
        <begin position="964"/>
        <end position="1277"/>
    </location>
</feature>
<gene>
    <name evidence="7" type="ORF">TR147484</name>
</gene>
<dbReference type="InterPro" id="IPR000834">
    <property type="entry name" value="Peptidase_M14"/>
</dbReference>
<feature type="transmembrane region" description="Helical" evidence="5">
    <location>
        <begin position="76"/>
        <end position="95"/>
    </location>
</feature>
<evidence type="ECO:0000256" key="4">
    <source>
        <dbReference type="SAM" id="MobiDB-lite"/>
    </source>
</evidence>
<evidence type="ECO:0000256" key="5">
    <source>
        <dbReference type="SAM" id="Phobius"/>
    </source>
</evidence>